<gene>
    <name evidence="1" type="ORF">WICPIJ_009709</name>
</gene>
<sequence length="76" mass="8558">MITSLGSRFKVGNLVNLWTLVVDSSIKPESELLFSSSDRLIDFVLFDGGAVNDLYFWAKERNVVFTVSKDVVESVR</sequence>
<dbReference type="Proteomes" id="UP000774326">
    <property type="component" value="Unassembled WGS sequence"/>
</dbReference>
<evidence type="ECO:0000313" key="1">
    <source>
        <dbReference type="EMBL" id="KAH3673617.1"/>
    </source>
</evidence>
<name>A0A9P8PLJ5_WICPI</name>
<protein>
    <submittedName>
        <fullName evidence="1">Uncharacterized protein</fullName>
    </submittedName>
</protein>
<dbReference type="EMBL" id="JAEUBG010005608">
    <property type="protein sequence ID" value="KAH3673617.1"/>
    <property type="molecule type" value="Genomic_DNA"/>
</dbReference>
<reference evidence="1" key="1">
    <citation type="journal article" date="2021" name="Open Biol.">
        <title>Shared evolutionary footprints suggest mitochondrial oxidative damage underlies multiple complex I losses in fungi.</title>
        <authorList>
            <person name="Schikora-Tamarit M.A."/>
            <person name="Marcet-Houben M."/>
            <person name="Nosek J."/>
            <person name="Gabaldon T."/>
        </authorList>
    </citation>
    <scope>NUCLEOTIDE SEQUENCE</scope>
    <source>
        <strain evidence="1">CBS2887</strain>
    </source>
</reference>
<keyword evidence="2" id="KW-1185">Reference proteome</keyword>
<proteinExistence type="predicted"/>
<evidence type="ECO:0000313" key="2">
    <source>
        <dbReference type="Proteomes" id="UP000774326"/>
    </source>
</evidence>
<organism evidence="1 2">
    <name type="scientific">Wickerhamomyces pijperi</name>
    <name type="common">Yeast</name>
    <name type="synonym">Pichia pijperi</name>
    <dbReference type="NCBI Taxonomy" id="599730"/>
    <lineage>
        <taxon>Eukaryota</taxon>
        <taxon>Fungi</taxon>
        <taxon>Dikarya</taxon>
        <taxon>Ascomycota</taxon>
        <taxon>Saccharomycotina</taxon>
        <taxon>Saccharomycetes</taxon>
        <taxon>Phaffomycetales</taxon>
        <taxon>Wickerhamomycetaceae</taxon>
        <taxon>Wickerhamomyces</taxon>
    </lineage>
</organism>
<comment type="caution">
    <text evidence="1">The sequence shown here is derived from an EMBL/GenBank/DDBJ whole genome shotgun (WGS) entry which is preliminary data.</text>
</comment>
<accession>A0A9P8PLJ5</accession>
<reference evidence="1" key="2">
    <citation type="submission" date="2021-01" db="EMBL/GenBank/DDBJ databases">
        <authorList>
            <person name="Schikora-Tamarit M.A."/>
        </authorList>
    </citation>
    <scope>NUCLEOTIDE SEQUENCE</scope>
    <source>
        <strain evidence="1">CBS2887</strain>
    </source>
</reference>
<dbReference type="AlphaFoldDB" id="A0A9P8PLJ5"/>